<dbReference type="Gene3D" id="3.30.70.60">
    <property type="match status" value="1"/>
</dbReference>
<protein>
    <recommendedName>
        <fullName evidence="4">Ribosomal protein S6</fullName>
    </recommendedName>
</protein>
<comment type="caution">
    <text evidence="2">The sequence shown here is derived from an EMBL/GenBank/DDBJ whole genome shotgun (WGS) entry which is preliminary data.</text>
</comment>
<dbReference type="InterPro" id="IPR035980">
    <property type="entry name" value="Ribosomal_bS6_sf"/>
</dbReference>
<dbReference type="InterPro" id="IPR000529">
    <property type="entry name" value="Ribosomal_bS6"/>
</dbReference>
<dbReference type="EMBL" id="JADGIZ020000016">
    <property type="protein sequence ID" value="KAL2916463.1"/>
    <property type="molecule type" value="Genomic_DNA"/>
</dbReference>
<evidence type="ECO:0000313" key="2">
    <source>
        <dbReference type="EMBL" id="KAL2916463.1"/>
    </source>
</evidence>
<keyword evidence="3" id="KW-1185">Reference proteome</keyword>
<dbReference type="Pfam" id="PF01250">
    <property type="entry name" value="Ribosomal_S6"/>
    <property type="match status" value="1"/>
</dbReference>
<accession>A0ABR4NAA8</accession>
<evidence type="ECO:0000256" key="1">
    <source>
        <dbReference type="ARBA" id="ARBA00009512"/>
    </source>
</evidence>
<comment type="similarity">
    <text evidence="1">Belongs to the bacterial ribosomal protein bS6 family.</text>
</comment>
<dbReference type="PANTHER" id="PTHR21011">
    <property type="entry name" value="MITOCHONDRIAL 28S RIBOSOMAL PROTEIN S6"/>
    <property type="match status" value="1"/>
</dbReference>
<dbReference type="InterPro" id="IPR014717">
    <property type="entry name" value="Transl_elong_EF1B/ribsomal_bS6"/>
</dbReference>
<name>A0ABR4NAA8_9FUNG</name>
<reference evidence="2 3" key="1">
    <citation type="submission" date="2023-09" db="EMBL/GenBank/DDBJ databases">
        <title>Pangenome analysis of Batrachochytrium dendrobatidis and related Chytrids.</title>
        <authorList>
            <person name="Yacoub M.N."/>
            <person name="Stajich J.E."/>
            <person name="James T.Y."/>
        </authorList>
    </citation>
    <scope>NUCLEOTIDE SEQUENCE [LARGE SCALE GENOMIC DNA]</scope>
    <source>
        <strain evidence="2 3">JEL0888</strain>
    </source>
</reference>
<dbReference type="Proteomes" id="UP001527925">
    <property type="component" value="Unassembled WGS sequence"/>
</dbReference>
<dbReference type="SUPFAM" id="SSF54995">
    <property type="entry name" value="Ribosomal protein S6"/>
    <property type="match status" value="1"/>
</dbReference>
<dbReference type="NCBIfam" id="TIGR00166">
    <property type="entry name" value="S6"/>
    <property type="match status" value="1"/>
</dbReference>
<organism evidence="2 3">
    <name type="scientific">Polyrhizophydium stewartii</name>
    <dbReference type="NCBI Taxonomy" id="2732419"/>
    <lineage>
        <taxon>Eukaryota</taxon>
        <taxon>Fungi</taxon>
        <taxon>Fungi incertae sedis</taxon>
        <taxon>Chytridiomycota</taxon>
        <taxon>Chytridiomycota incertae sedis</taxon>
        <taxon>Chytridiomycetes</taxon>
        <taxon>Rhizophydiales</taxon>
        <taxon>Rhizophydiales incertae sedis</taxon>
        <taxon>Polyrhizophydium</taxon>
    </lineage>
</organism>
<sequence>MPAYELVLIARAASAISTSEAAQFKALHKTLLKSCATHVLDSNGVVRQFSFLGWKPLPYRMKRHQEIFTHGSYYTMLFDSSPETMSSLSKSLALNESVVRHTIINCGDSLKAVTSFTPPERL</sequence>
<proteinExistence type="inferred from homology"/>
<gene>
    <name evidence="2" type="ORF">HK105_203896</name>
</gene>
<dbReference type="PANTHER" id="PTHR21011:SF1">
    <property type="entry name" value="SMALL RIBOSOMAL SUBUNIT PROTEIN BS6M"/>
    <property type="match status" value="1"/>
</dbReference>
<dbReference type="CDD" id="cd15465">
    <property type="entry name" value="bS6_mito"/>
    <property type="match status" value="1"/>
</dbReference>
<evidence type="ECO:0000313" key="3">
    <source>
        <dbReference type="Proteomes" id="UP001527925"/>
    </source>
</evidence>
<evidence type="ECO:0008006" key="4">
    <source>
        <dbReference type="Google" id="ProtNLM"/>
    </source>
</evidence>